<feature type="transmembrane region" description="Helical" evidence="1">
    <location>
        <begin position="42"/>
        <end position="63"/>
    </location>
</feature>
<sequence>MPGSMPAYGLQHLSALAVIAVLAAACLVLARRHRGTPGLERSVRAAGWLILLVSATWTLWALLPANWDVDQSLPLHYSDALRYVTAIALIRRPSWAVDICYFWGLTLNTQSLLTPDLVYLSHPALEFAEYWFAHGTALIAPIVLVWGMGHRPTWRGFAVAYGAALAWAGLALGVNAATGANYGYLSRAPEGASLLDVLGPWPWYVVSEAVLAAAVWALMTLPWTLRRAARSRRAPADRARP</sequence>
<evidence type="ECO:0000313" key="3">
    <source>
        <dbReference type="Proteomes" id="UP001589793"/>
    </source>
</evidence>
<comment type="caution">
    <text evidence="2">The sequence shown here is derived from an EMBL/GenBank/DDBJ whole genome shotgun (WGS) entry which is preliminary data.</text>
</comment>
<feature type="transmembrane region" description="Helical" evidence="1">
    <location>
        <begin position="203"/>
        <end position="225"/>
    </location>
</feature>
<keyword evidence="3" id="KW-1185">Reference proteome</keyword>
<dbReference type="InterPro" id="IPR011737">
    <property type="entry name" value="CHP02206_TP0381"/>
</dbReference>
<keyword evidence="1" id="KW-1133">Transmembrane helix</keyword>
<evidence type="ECO:0000256" key="1">
    <source>
        <dbReference type="SAM" id="Phobius"/>
    </source>
</evidence>
<accession>A0ABV6RAF4</accession>
<dbReference type="EMBL" id="JBHLSV010000003">
    <property type="protein sequence ID" value="MFC0672938.1"/>
    <property type="molecule type" value="Genomic_DNA"/>
</dbReference>
<gene>
    <name evidence="2" type="ORF">ACFFF6_03090</name>
</gene>
<dbReference type="Pfam" id="PF14808">
    <property type="entry name" value="TMEM164"/>
    <property type="match status" value="1"/>
</dbReference>
<protein>
    <submittedName>
        <fullName evidence="2">TIGR02206 family membrane protein</fullName>
    </submittedName>
</protein>
<keyword evidence="1" id="KW-0812">Transmembrane</keyword>
<name>A0ABV6RAF4_9MICO</name>
<reference evidence="2 3" key="1">
    <citation type="submission" date="2024-09" db="EMBL/GenBank/DDBJ databases">
        <authorList>
            <person name="Sun Q."/>
            <person name="Mori K."/>
        </authorList>
    </citation>
    <scope>NUCLEOTIDE SEQUENCE [LARGE SCALE GENOMIC DNA]</scope>
    <source>
        <strain evidence="2 3">CICC 10874</strain>
    </source>
</reference>
<dbReference type="Proteomes" id="UP001589793">
    <property type="component" value="Unassembled WGS sequence"/>
</dbReference>
<proteinExistence type="predicted"/>
<dbReference type="NCBIfam" id="TIGR02206">
    <property type="entry name" value="intg_mem_TP0381"/>
    <property type="match status" value="1"/>
</dbReference>
<feature type="transmembrane region" description="Helical" evidence="1">
    <location>
        <begin position="130"/>
        <end position="147"/>
    </location>
</feature>
<feature type="transmembrane region" description="Helical" evidence="1">
    <location>
        <begin position="159"/>
        <end position="183"/>
    </location>
</feature>
<feature type="transmembrane region" description="Helical" evidence="1">
    <location>
        <begin position="12"/>
        <end position="30"/>
    </location>
</feature>
<dbReference type="RefSeq" id="WP_376978115.1">
    <property type="nucleotide sequence ID" value="NZ_JBHLSV010000003.1"/>
</dbReference>
<keyword evidence="1" id="KW-0472">Membrane</keyword>
<organism evidence="2 3">
    <name type="scientific">Brachybacterium hainanense</name>
    <dbReference type="NCBI Taxonomy" id="1541174"/>
    <lineage>
        <taxon>Bacteria</taxon>
        <taxon>Bacillati</taxon>
        <taxon>Actinomycetota</taxon>
        <taxon>Actinomycetes</taxon>
        <taxon>Micrococcales</taxon>
        <taxon>Dermabacteraceae</taxon>
        <taxon>Brachybacterium</taxon>
    </lineage>
</organism>
<evidence type="ECO:0000313" key="2">
    <source>
        <dbReference type="EMBL" id="MFC0672938.1"/>
    </source>
</evidence>